<dbReference type="EMBL" id="JABCIY010000252">
    <property type="protein sequence ID" value="KAF7186506.1"/>
    <property type="molecule type" value="Genomic_DNA"/>
</dbReference>
<keyword evidence="2" id="KW-1185">Reference proteome</keyword>
<organism evidence="1 2">
    <name type="scientific">Pseudocercospora fuligena</name>
    <dbReference type="NCBI Taxonomy" id="685502"/>
    <lineage>
        <taxon>Eukaryota</taxon>
        <taxon>Fungi</taxon>
        <taxon>Dikarya</taxon>
        <taxon>Ascomycota</taxon>
        <taxon>Pezizomycotina</taxon>
        <taxon>Dothideomycetes</taxon>
        <taxon>Dothideomycetidae</taxon>
        <taxon>Mycosphaerellales</taxon>
        <taxon>Mycosphaerellaceae</taxon>
        <taxon>Pseudocercospora</taxon>
    </lineage>
</organism>
<sequence>MAEIKWPYCQWVQPEMEQSLSSLQEYLRTDYQIPAWFSRPGRRITKDDLMASSMGIMFWQMKQDPMAAQWAHEEHRPVVDWDDDLVDAALYACFEGATDDVDEVDLWSRDTKPPAFNKKAALKPKWRGVKAQIGRLRDGITCKCPDSAPGDTVYVMGRFNDVKSPMPALEYRCARGKHAIKDEHVYEISRDEATEANIKVIKAHDEAVRAHVLNYNSKFIVWWMRATLYERDHSDDNEYLQGIAPNVRPCQDLATFRAQVINGISMTKYSIDLGFGPGPKDCHWAVLAGHTSYFHSAYCKGMIPSRFNLNFA</sequence>
<accession>A0A8H6R8G5</accession>
<evidence type="ECO:0000313" key="1">
    <source>
        <dbReference type="EMBL" id="KAF7186506.1"/>
    </source>
</evidence>
<dbReference type="AlphaFoldDB" id="A0A8H6R8G5"/>
<evidence type="ECO:0000313" key="2">
    <source>
        <dbReference type="Proteomes" id="UP000660729"/>
    </source>
</evidence>
<proteinExistence type="predicted"/>
<comment type="caution">
    <text evidence="1">The sequence shown here is derived from an EMBL/GenBank/DDBJ whole genome shotgun (WGS) entry which is preliminary data.</text>
</comment>
<name>A0A8H6R8G5_9PEZI</name>
<gene>
    <name evidence="1" type="ORF">HII31_12208</name>
</gene>
<protein>
    <submittedName>
        <fullName evidence="1">Uncharacterized protein</fullName>
    </submittedName>
</protein>
<dbReference type="Proteomes" id="UP000660729">
    <property type="component" value="Unassembled WGS sequence"/>
</dbReference>
<reference evidence="1" key="1">
    <citation type="submission" date="2020-04" db="EMBL/GenBank/DDBJ databases">
        <title>Draft genome resource of the tomato pathogen Pseudocercospora fuligena.</title>
        <authorList>
            <person name="Zaccaron A."/>
        </authorList>
    </citation>
    <scope>NUCLEOTIDE SEQUENCE</scope>
    <source>
        <strain evidence="1">PF001</strain>
    </source>
</reference>